<protein>
    <submittedName>
        <fullName evidence="1">Uncharacterized protein</fullName>
    </submittedName>
</protein>
<evidence type="ECO:0000313" key="1">
    <source>
        <dbReference type="EMBL" id="MBX49459.1"/>
    </source>
</evidence>
<dbReference type="AlphaFoldDB" id="A0A2P2P454"/>
<sequence length="19" mass="2262">MYELLWVLMLNSFVASLEC</sequence>
<reference evidence="1" key="1">
    <citation type="submission" date="2018-02" db="EMBL/GenBank/DDBJ databases">
        <title>Rhizophora mucronata_Transcriptome.</title>
        <authorList>
            <person name="Meera S.P."/>
            <person name="Sreeshan A."/>
            <person name="Augustine A."/>
        </authorList>
    </citation>
    <scope>NUCLEOTIDE SEQUENCE</scope>
    <source>
        <tissue evidence="1">Leaf</tissue>
    </source>
</reference>
<dbReference type="EMBL" id="GGEC01068975">
    <property type="protein sequence ID" value="MBX49459.1"/>
    <property type="molecule type" value="Transcribed_RNA"/>
</dbReference>
<accession>A0A2P2P454</accession>
<proteinExistence type="predicted"/>
<name>A0A2P2P454_RHIMU</name>
<organism evidence="1">
    <name type="scientific">Rhizophora mucronata</name>
    <name type="common">Asiatic mangrove</name>
    <dbReference type="NCBI Taxonomy" id="61149"/>
    <lineage>
        <taxon>Eukaryota</taxon>
        <taxon>Viridiplantae</taxon>
        <taxon>Streptophyta</taxon>
        <taxon>Embryophyta</taxon>
        <taxon>Tracheophyta</taxon>
        <taxon>Spermatophyta</taxon>
        <taxon>Magnoliopsida</taxon>
        <taxon>eudicotyledons</taxon>
        <taxon>Gunneridae</taxon>
        <taxon>Pentapetalae</taxon>
        <taxon>rosids</taxon>
        <taxon>fabids</taxon>
        <taxon>Malpighiales</taxon>
        <taxon>Rhizophoraceae</taxon>
        <taxon>Rhizophora</taxon>
    </lineage>
</organism>